<proteinExistence type="predicted"/>
<accession>A0A1R3GXE7</accession>
<dbReference type="PROSITE" id="PS50081">
    <property type="entry name" value="ZF_DAG_PE_2"/>
    <property type="match status" value="1"/>
</dbReference>
<dbReference type="STRING" id="93759.A0A1R3GXE7"/>
<keyword evidence="2" id="KW-0677">Repeat</keyword>
<keyword evidence="3" id="KW-0862">Zinc</keyword>
<protein>
    <submittedName>
        <fullName evidence="5">Protein kinase C-like, phorbol ester/diacylglycerol binding protein</fullName>
    </submittedName>
</protein>
<dbReference type="PANTHER" id="PTHR32410">
    <property type="entry name" value="CYSTEINE/HISTIDINE-RICH C1 DOMAIN FAMILY PROTEIN"/>
    <property type="match status" value="1"/>
</dbReference>
<dbReference type="InterPro" id="IPR004146">
    <property type="entry name" value="DC1"/>
</dbReference>
<dbReference type="SMART" id="SM00109">
    <property type="entry name" value="C1"/>
    <property type="match status" value="4"/>
</dbReference>
<dbReference type="EMBL" id="AWUE01021281">
    <property type="protein sequence ID" value="OMO62798.1"/>
    <property type="molecule type" value="Genomic_DNA"/>
</dbReference>
<dbReference type="GO" id="GO:0046872">
    <property type="term" value="F:metal ion binding"/>
    <property type="evidence" value="ECO:0007669"/>
    <property type="project" value="UniProtKB-KW"/>
</dbReference>
<keyword evidence="5" id="KW-0418">Kinase</keyword>
<organism evidence="5 6">
    <name type="scientific">Corchorus olitorius</name>
    <dbReference type="NCBI Taxonomy" id="93759"/>
    <lineage>
        <taxon>Eukaryota</taxon>
        <taxon>Viridiplantae</taxon>
        <taxon>Streptophyta</taxon>
        <taxon>Embryophyta</taxon>
        <taxon>Tracheophyta</taxon>
        <taxon>Spermatophyta</taxon>
        <taxon>Magnoliopsida</taxon>
        <taxon>eudicotyledons</taxon>
        <taxon>Gunneridae</taxon>
        <taxon>Pentapetalae</taxon>
        <taxon>rosids</taxon>
        <taxon>malvids</taxon>
        <taxon>Malvales</taxon>
        <taxon>Malvaceae</taxon>
        <taxon>Grewioideae</taxon>
        <taxon>Apeibeae</taxon>
        <taxon>Corchorus</taxon>
    </lineage>
</organism>
<dbReference type="GO" id="GO:0016301">
    <property type="term" value="F:kinase activity"/>
    <property type="evidence" value="ECO:0007669"/>
    <property type="project" value="UniProtKB-KW"/>
</dbReference>
<dbReference type="Proteomes" id="UP000187203">
    <property type="component" value="Unassembled WGS sequence"/>
</dbReference>
<evidence type="ECO:0000313" key="5">
    <source>
        <dbReference type="EMBL" id="OMO62798.1"/>
    </source>
</evidence>
<comment type="caution">
    <text evidence="5">The sequence shown here is derived from an EMBL/GenBank/DDBJ whole genome shotgun (WGS) entry which is preliminary data.</text>
</comment>
<gene>
    <name evidence="5" type="ORF">COLO4_32892</name>
</gene>
<sequence>MERERERIEHPLHPHPLVLNDETKQGCSCSTCFECLSFDPSFSCGECDDFHLHKKCAHAPLEISPSPLHPDHPRLSLVSNIKCALLLHDIDENFNFKELKHFGHQHPLSLIENSDDQLVSRADCYRCRKPSVEADSLYVCLQSECRFYLHKKCAKLAALVDHPCHPSHPFILQFPESFLSCKVCERRGRGLFLRCSPCKLDSHIKCAWPPPIIEEDRSHHDHPFLRLSRSHDDSFTCDACGTQGNCVSYICLICNLQVHPNCTSLPHIIKTTRHHHRIIHKYFLQSMIKRRLTAKFVSLKSRQSTKKRASLVMKNWVMITSVIERNQHGDATKIQHSCHARDQHVLTLLSTSSNNEEEEEDDLDLDDKRCDGCMLSISNMSTTCSSFYSCCETECEFLLHKTCAELPRKMHLWFHRGPTTLDSFDDFLCNWCERLCSGFAYDSYCLRCSRGKDCTDNFVLDFACITMPETARHKCDQHLFKLAFHDKNEDDPEQYYCDVCEEFRDPNLWFYHCAICDKSAHPICVLGKYPFFNKKKMIGSASLDWVVNQHQHDLTFVKKMDEICSRCDKLIWEDVALECKQCNYIIHFECHYSL</sequence>
<dbReference type="PANTHER" id="PTHR32410:SF216">
    <property type="entry name" value="PHORBOL-ESTER_DAG-TYPE DOMAIN-CONTAINING PROTEIN"/>
    <property type="match status" value="1"/>
</dbReference>
<evidence type="ECO:0000256" key="2">
    <source>
        <dbReference type="ARBA" id="ARBA00022737"/>
    </source>
</evidence>
<dbReference type="Gene3D" id="3.30.60.20">
    <property type="match status" value="1"/>
</dbReference>
<evidence type="ECO:0000256" key="1">
    <source>
        <dbReference type="ARBA" id="ARBA00022723"/>
    </source>
</evidence>
<dbReference type="Pfam" id="PF03107">
    <property type="entry name" value="C1_2"/>
    <property type="match status" value="3"/>
</dbReference>
<keyword evidence="1" id="KW-0479">Metal-binding</keyword>
<reference evidence="6" key="1">
    <citation type="submission" date="2013-09" db="EMBL/GenBank/DDBJ databases">
        <title>Corchorus olitorius genome sequencing.</title>
        <authorList>
            <person name="Alam M."/>
            <person name="Haque M.S."/>
            <person name="Islam M.S."/>
            <person name="Emdad E.M."/>
            <person name="Islam M.M."/>
            <person name="Ahmed B."/>
            <person name="Halim A."/>
            <person name="Hossen Q.M.M."/>
            <person name="Hossain M.Z."/>
            <person name="Ahmed R."/>
            <person name="Khan M.M."/>
            <person name="Islam R."/>
            <person name="Rashid M.M."/>
            <person name="Khan S.A."/>
            <person name="Rahman M.S."/>
            <person name="Alam M."/>
            <person name="Yahiya A.S."/>
            <person name="Khan M.S."/>
            <person name="Azam M.S."/>
            <person name="Haque T."/>
            <person name="Lashkar M.Z.H."/>
            <person name="Akhand A.I."/>
            <person name="Morshed G."/>
            <person name="Roy S."/>
            <person name="Uddin K.S."/>
            <person name="Rabeya T."/>
            <person name="Hossain A.S."/>
            <person name="Chowdhury A."/>
            <person name="Snigdha A.R."/>
            <person name="Mortoza M.S."/>
            <person name="Matin S.A."/>
            <person name="Hoque S.M.E."/>
            <person name="Islam M.K."/>
            <person name="Roy D.K."/>
            <person name="Haider R."/>
            <person name="Moosa M.M."/>
            <person name="Elias S.M."/>
            <person name="Hasan A.M."/>
            <person name="Jahan S."/>
            <person name="Shafiuddin M."/>
            <person name="Mahmood N."/>
            <person name="Shommy N.S."/>
        </authorList>
    </citation>
    <scope>NUCLEOTIDE SEQUENCE [LARGE SCALE GENOMIC DNA]</scope>
    <source>
        <strain evidence="6">cv. O-4</strain>
    </source>
</reference>
<evidence type="ECO:0000313" key="6">
    <source>
        <dbReference type="Proteomes" id="UP000187203"/>
    </source>
</evidence>
<evidence type="ECO:0000259" key="4">
    <source>
        <dbReference type="PROSITE" id="PS50081"/>
    </source>
</evidence>
<dbReference type="InterPro" id="IPR053192">
    <property type="entry name" value="Vacuole_Formation_Reg"/>
</dbReference>
<dbReference type="InterPro" id="IPR002219">
    <property type="entry name" value="PKC_DAG/PE"/>
</dbReference>
<dbReference type="SUPFAM" id="SSF57889">
    <property type="entry name" value="Cysteine-rich domain"/>
    <property type="match status" value="7"/>
</dbReference>
<keyword evidence="6" id="KW-1185">Reference proteome</keyword>
<keyword evidence="5" id="KW-0808">Transferase</keyword>
<feature type="domain" description="Phorbol-ester/DAG-type" evidence="4">
    <location>
        <begin position="549"/>
        <end position="594"/>
    </location>
</feature>
<dbReference type="InterPro" id="IPR046349">
    <property type="entry name" value="C1-like_sf"/>
</dbReference>
<dbReference type="OrthoDB" id="1884766at2759"/>
<dbReference type="AlphaFoldDB" id="A0A1R3GXE7"/>
<name>A0A1R3GXE7_9ROSI</name>
<evidence type="ECO:0000256" key="3">
    <source>
        <dbReference type="ARBA" id="ARBA00022833"/>
    </source>
</evidence>